<name>A0ACB0KZB5_TRIPR</name>
<organism evidence="1 2">
    <name type="scientific">Trifolium pratense</name>
    <name type="common">Red clover</name>
    <dbReference type="NCBI Taxonomy" id="57577"/>
    <lineage>
        <taxon>Eukaryota</taxon>
        <taxon>Viridiplantae</taxon>
        <taxon>Streptophyta</taxon>
        <taxon>Embryophyta</taxon>
        <taxon>Tracheophyta</taxon>
        <taxon>Spermatophyta</taxon>
        <taxon>Magnoliopsida</taxon>
        <taxon>eudicotyledons</taxon>
        <taxon>Gunneridae</taxon>
        <taxon>Pentapetalae</taxon>
        <taxon>rosids</taxon>
        <taxon>fabids</taxon>
        <taxon>Fabales</taxon>
        <taxon>Fabaceae</taxon>
        <taxon>Papilionoideae</taxon>
        <taxon>50 kb inversion clade</taxon>
        <taxon>NPAAA clade</taxon>
        <taxon>Hologalegina</taxon>
        <taxon>IRL clade</taxon>
        <taxon>Trifolieae</taxon>
        <taxon>Trifolium</taxon>
    </lineage>
</organism>
<dbReference type="Proteomes" id="UP001177021">
    <property type="component" value="Unassembled WGS sequence"/>
</dbReference>
<comment type="caution">
    <text evidence="1">The sequence shown here is derived from an EMBL/GenBank/DDBJ whole genome shotgun (WGS) entry which is preliminary data.</text>
</comment>
<accession>A0ACB0KZB5</accession>
<reference evidence="1" key="1">
    <citation type="submission" date="2023-10" db="EMBL/GenBank/DDBJ databases">
        <authorList>
            <person name="Rodriguez Cubillos JULIANA M."/>
            <person name="De Vega J."/>
        </authorList>
    </citation>
    <scope>NUCLEOTIDE SEQUENCE</scope>
</reference>
<sequence length="126" mass="15228">MCCSFNHKDMGHWTSKLETCIEQENRKEEQKLETSKNWNEPKEIRVWDMPAVKQVLMLSNSGFWIASFTRSDARECTDQFSDAGYLRLLKAWRLRAKWSRRHPEILIRCYLFQFMCHNGCTIFYMY</sequence>
<gene>
    <name evidence="1" type="ORF">MILVUS5_LOCUS27322</name>
</gene>
<proteinExistence type="predicted"/>
<evidence type="ECO:0000313" key="1">
    <source>
        <dbReference type="EMBL" id="CAJ2661636.1"/>
    </source>
</evidence>
<keyword evidence="2" id="KW-1185">Reference proteome</keyword>
<dbReference type="EMBL" id="CASHSV030000409">
    <property type="protein sequence ID" value="CAJ2661636.1"/>
    <property type="molecule type" value="Genomic_DNA"/>
</dbReference>
<evidence type="ECO:0000313" key="2">
    <source>
        <dbReference type="Proteomes" id="UP001177021"/>
    </source>
</evidence>
<protein>
    <submittedName>
        <fullName evidence="1">Uncharacterized protein</fullName>
    </submittedName>
</protein>